<dbReference type="FunFam" id="3.80.10.10:FF:000095">
    <property type="entry name" value="LRR receptor-like serine/threonine-protein kinase GSO1"/>
    <property type="match status" value="1"/>
</dbReference>
<evidence type="ECO:0000256" key="6">
    <source>
        <dbReference type="ARBA" id="ARBA00022729"/>
    </source>
</evidence>
<keyword evidence="6 12" id="KW-0732">Signal</keyword>
<dbReference type="SMART" id="SM00332">
    <property type="entry name" value="PP2Cc"/>
    <property type="match status" value="1"/>
</dbReference>
<dbReference type="SUPFAM" id="SSF52058">
    <property type="entry name" value="L domain-like"/>
    <property type="match status" value="1"/>
</dbReference>
<dbReference type="EMBL" id="OIVN01000580">
    <property type="protein sequence ID" value="SPC82447.1"/>
    <property type="molecule type" value="Genomic_DNA"/>
</dbReference>
<dbReference type="SMART" id="SM00365">
    <property type="entry name" value="LRR_SD22"/>
    <property type="match status" value="5"/>
</dbReference>
<dbReference type="Pfam" id="PF00481">
    <property type="entry name" value="PP2C"/>
    <property type="match status" value="1"/>
</dbReference>
<dbReference type="FunFam" id="3.80.10.10:FF:000213">
    <property type="entry name" value="Tyrosine-sulfated glycopeptide receptor 1"/>
    <property type="match status" value="1"/>
</dbReference>
<accession>A0A2N9EUH7</accession>
<proteinExistence type="inferred from homology"/>
<evidence type="ECO:0000256" key="4">
    <source>
        <dbReference type="ARBA" id="ARBA00022614"/>
    </source>
</evidence>
<dbReference type="PRINTS" id="PR00019">
    <property type="entry name" value="LEURICHRPT"/>
</dbReference>
<evidence type="ECO:0000256" key="8">
    <source>
        <dbReference type="ARBA" id="ARBA00022989"/>
    </source>
</evidence>
<evidence type="ECO:0000256" key="1">
    <source>
        <dbReference type="ARBA" id="ARBA00004251"/>
    </source>
</evidence>
<dbReference type="SUPFAM" id="SSF52047">
    <property type="entry name" value="RNI-like"/>
    <property type="match status" value="1"/>
</dbReference>
<dbReference type="GO" id="GO:0005886">
    <property type="term" value="C:plasma membrane"/>
    <property type="evidence" value="ECO:0007669"/>
    <property type="project" value="UniProtKB-SubCell"/>
</dbReference>
<dbReference type="InterPro" id="IPR001611">
    <property type="entry name" value="Leu-rich_rpt"/>
</dbReference>
<comment type="subcellular location">
    <subcellularLocation>
        <location evidence="1">Cell membrane</location>
        <topology evidence="1">Single-pass type I membrane protein</topology>
    </subcellularLocation>
</comment>
<dbReference type="InterPro" id="IPR013210">
    <property type="entry name" value="LRR_N_plant-typ"/>
</dbReference>
<dbReference type="Pfam" id="PF23598">
    <property type="entry name" value="LRR_14"/>
    <property type="match status" value="1"/>
</dbReference>
<evidence type="ECO:0000256" key="5">
    <source>
        <dbReference type="ARBA" id="ARBA00022692"/>
    </source>
</evidence>
<keyword evidence="8" id="KW-1133">Transmembrane helix</keyword>
<evidence type="ECO:0000256" key="12">
    <source>
        <dbReference type="SAM" id="SignalP"/>
    </source>
</evidence>
<evidence type="ECO:0000256" key="9">
    <source>
        <dbReference type="ARBA" id="ARBA00023136"/>
    </source>
</evidence>
<evidence type="ECO:0000256" key="2">
    <source>
        <dbReference type="ARBA" id="ARBA00009592"/>
    </source>
</evidence>
<dbReference type="InterPro" id="IPR003591">
    <property type="entry name" value="Leu-rich_rpt_typical-subtyp"/>
</dbReference>
<name>A0A2N9EUH7_FAGSY</name>
<keyword evidence="4" id="KW-0433">Leucine-rich repeat</keyword>
<dbReference type="AlphaFoldDB" id="A0A2N9EUH7"/>
<evidence type="ECO:0000256" key="7">
    <source>
        <dbReference type="ARBA" id="ARBA00022737"/>
    </source>
</evidence>
<evidence type="ECO:0000256" key="11">
    <source>
        <dbReference type="ARBA" id="ARBA00023180"/>
    </source>
</evidence>
<evidence type="ECO:0000256" key="10">
    <source>
        <dbReference type="ARBA" id="ARBA00023170"/>
    </source>
</evidence>
<dbReference type="Pfam" id="PF00560">
    <property type="entry name" value="LRR_1"/>
    <property type="match status" value="1"/>
</dbReference>
<protein>
    <recommendedName>
        <fullName evidence="13">PPM-type phosphatase domain-containing protein</fullName>
    </recommendedName>
</protein>
<keyword evidence="10" id="KW-0675">Receptor</keyword>
<gene>
    <name evidence="14" type="ORF">FSB_LOCUS10329</name>
</gene>
<dbReference type="PANTHER" id="PTHR48052:SF85">
    <property type="entry name" value="LEUCINE-RICH REPEAT-CONTAINING N-TERMINAL PLANT-TYPE DOMAIN-CONTAINING PROTEIN"/>
    <property type="match status" value="1"/>
</dbReference>
<feature type="domain" description="PPM-type phosphatase" evidence="13">
    <location>
        <begin position="853"/>
        <end position="1149"/>
    </location>
</feature>
<keyword evidence="3" id="KW-1003">Cell membrane</keyword>
<dbReference type="Gene3D" id="3.80.10.10">
    <property type="entry name" value="Ribonuclease Inhibitor"/>
    <property type="match status" value="3"/>
</dbReference>
<dbReference type="InterPro" id="IPR032675">
    <property type="entry name" value="LRR_dom_sf"/>
</dbReference>
<evidence type="ECO:0000259" key="13">
    <source>
        <dbReference type="PROSITE" id="PS51746"/>
    </source>
</evidence>
<dbReference type="SMART" id="SM00369">
    <property type="entry name" value="LRR_TYP"/>
    <property type="match status" value="11"/>
</dbReference>
<reference evidence="14" key="1">
    <citation type="submission" date="2018-02" db="EMBL/GenBank/DDBJ databases">
        <authorList>
            <person name="Cohen D.B."/>
            <person name="Kent A.D."/>
        </authorList>
    </citation>
    <scope>NUCLEOTIDE SEQUENCE</scope>
</reference>
<dbReference type="CDD" id="cd00143">
    <property type="entry name" value="PP2Cc"/>
    <property type="match status" value="1"/>
</dbReference>
<dbReference type="Pfam" id="PF08263">
    <property type="entry name" value="LRRNT_2"/>
    <property type="match status" value="1"/>
</dbReference>
<dbReference type="InterPro" id="IPR001932">
    <property type="entry name" value="PPM-type_phosphatase-like_dom"/>
</dbReference>
<feature type="signal peptide" evidence="12">
    <location>
        <begin position="1"/>
        <end position="25"/>
    </location>
</feature>
<sequence length="1149" mass="128188">MTMSLIWLSQLFYLLLLLYSQLTSTSSSALLCSQDQSYALLQFKHLFSFSKEASSFCEEVGHLSYPKMESWQEDTNCCLWDGVRCDTASGDVVGLDLSCSWLNGTIPSNSFLFLLPHLQHLNLAYNYFNHSPISFRFGQFARLNYLNLSYSMFSGKVPFELSHLSQLASLDLSGYGYLNGNVSLEASVVKSLVQNMTKLRELHLDHVDMSSVPLSSLMNLPSSLASLSLNNCLLRGRLLDHIFRLTNLRELSLAYNPELTWFSPMLNWSKSLRFLDVSYTIYSGELPKPIGKLKFLRNLILSGCNFNGSIPTWLGNLTQLTHLNLSTNNFGGQMPSSLSNLKALSSLDLHSNNLSGAIPIWVGNLTRVTEIVFGHNKFTGQIPSSFSKLKDLTWLGLSYNNIEGRIPDFLTNLTKLTTVLLSHNQLSGQFGESQFSNSLEILALRNNNLFGSIPKSLSNLVNLTYLDISSNDLTSFMDLDMFKKLNNLKTVDFRANLLHGKLPVLPFSLHNFFISKNRLSGEIPSTICNITFLEILDISYNNLSGTIPPCLGNFSKFLSVMNLRMNNFHGNLPENFAEGNRLRSLACNGNQLEGLLPKSLLNCINLEVLDLGNNKINDCFPHWLEALPKLQVLVLRSNNFYGPINNHKSSGVFFSKLRILDISHNEFIGPLPTKLFEELKAIKITNESEDDLKYMGENYYQGLPGAYRMQNYVFREYQDSVIIEMKGYELDLEKILTILTIIDMSRNNFYGKIPDVLGTLNSLIVLNLSHNRLTGHIPSSLANLSALESLDLSSNMLTGEIPIQLTSLTFLAVLNLSHNMLIGPIPQGKQFDTFQNVSYDGNLGLCGFPLSMKCGTNETPLPSIFQEDNDSMFASGFGWKAVLMGYGCGLMFGLSMGYIALETGKPEWLVRFVNEGKSHHAMEDYVVAQFKPVDEHELGLFAIFDGHLSHDVPDYLRMAWPNNYLLIMSQAWKGRALRREGGFVSNFPGDVPRVDGQLAVAKAFGDKSLKKHLSSEPDISVEFIENDTEFVILASDGLWKGSGKLFAGGSGGGPVIKSVKASLLHLNRSYATLSTEDPAYACLWSVNVVEHFDDFTLASSWERLLVDTGKVSEWNFTLHELQLCFGVKEFLAIAPQSASGVVLDAPQAF</sequence>
<dbReference type="InterPro" id="IPR036457">
    <property type="entry name" value="PPM-type-like_dom_sf"/>
</dbReference>
<dbReference type="PANTHER" id="PTHR48052">
    <property type="entry name" value="UNNAMED PRODUCT"/>
    <property type="match status" value="1"/>
</dbReference>
<organism evidence="14">
    <name type="scientific">Fagus sylvatica</name>
    <name type="common">Beechnut</name>
    <dbReference type="NCBI Taxonomy" id="28930"/>
    <lineage>
        <taxon>Eukaryota</taxon>
        <taxon>Viridiplantae</taxon>
        <taxon>Streptophyta</taxon>
        <taxon>Embryophyta</taxon>
        <taxon>Tracheophyta</taxon>
        <taxon>Spermatophyta</taxon>
        <taxon>Magnoliopsida</taxon>
        <taxon>eudicotyledons</taxon>
        <taxon>Gunneridae</taxon>
        <taxon>Pentapetalae</taxon>
        <taxon>rosids</taxon>
        <taxon>fabids</taxon>
        <taxon>Fagales</taxon>
        <taxon>Fagaceae</taxon>
        <taxon>Fagus</taxon>
    </lineage>
</organism>
<keyword evidence="5" id="KW-0812">Transmembrane</keyword>
<evidence type="ECO:0000313" key="14">
    <source>
        <dbReference type="EMBL" id="SPC82447.1"/>
    </source>
</evidence>
<dbReference type="Pfam" id="PF13855">
    <property type="entry name" value="LRR_8"/>
    <property type="match status" value="2"/>
</dbReference>
<evidence type="ECO:0000256" key="3">
    <source>
        <dbReference type="ARBA" id="ARBA00022475"/>
    </source>
</evidence>
<keyword evidence="7" id="KW-0677">Repeat</keyword>
<dbReference type="PROSITE" id="PS51746">
    <property type="entry name" value="PPM_2"/>
    <property type="match status" value="1"/>
</dbReference>
<comment type="similarity">
    <text evidence="2">Belongs to the RLP family.</text>
</comment>
<keyword evidence="11" id="KW-0325">Glycoprotein</keyword>
<dbReference type="SUPFAM" id="SSF81606">
    <property type="entry name" value="PP2C-like"/>
    <property type="match status" value="1"/>
</dbReference>
<keyword evidence="9" id="KW-0472">Membrane</keyword>
<dbReference type="InterPro" id="IPR055414">
    <property type="entry name" value="LRR_R13L4/SHOC2-like"/>
</dbReference>
<feature type="chain" id="PRO_5014634240" description="PPM-type phosphatase domain-containing protein" evidence="12">
    <location>
        <begin position="26"/>
        <end position="1149"/>
    </location>
</feature>
<dbReference type="PROSITE" id="PS51450">
    <property type="entry name" value="LRR"/>
    <property type="match status" value="2"/>
</dbReference>
<dbReference type="Gene3D" id="3.60.40.10">
    <property type="entry name" value="PPM-type phosphatase domain"/>
    <property type="match status" value="1"/>
</dbReference>